<proteinExistence type="predicted"/>
<evidence type="ECO:0000313" key="2">
    <source>
        <dbReference type="EMBL" id="GLC48441.1"/>
    </source>
</evidence>
<dbReference type="AlphaFoldDB" id="A0A9W6BBD2"/>
<comment type="caution">
    <text evidence="2">The sequence shown here is derived from an EMBL/GenBank/DDBJ whole genome shotgun (WGS) entry which is preliminary data.</text>
</comment>
<organism evidence="2 3">
    <name type="scientific">Pleodorina starrii</name>
    <dbReference type="NCBI Taxonomy" id="330485"/>
    <lineage>
        <taxon>Eukaryota</taxon>
        <taxon>Viridiplantae</taxon>
        <taxon>Chlorophyta</taxon>
        <taxon>core chlorophytes</taxon>
        <taxon>Chlorophyceae</taxon>
        <taxon>CS clade</taxon>
        <taxon>Chlamydomonadales</taxon>
        <taxon>Volvocaceae</taxon>
        <taxon>Pleodorina</taxon>
    </lineage>
</organism>
<keyword evidence="3" id="KW-1185">Reference proteome</keyword>
<evidence type="ECO:0000256" key="1">
    <source>
        <dbReference type="SAM" id="MobiDB-lite"/>
    </source>
</evidence>
<dbReference type="Proteomes" id="UP001165080">
    <property type="component" value="Unassembled WGS sequence"/>
</dbReference>
<feature type="region of interest" description="Disordered" evidence="1">
    <location>
        <begin position="102"/>
        <end position="122"/>
    </location>
</feature>
<sequence>MLWVRPHSNTPATGLNPVKRPALATPWRPALATPACASTHGRGAVRSTALRTWAHTVARSHHIVTPFARSKPATTTRGSILRSGMERNGVARCVARRCCSGGGLRRLPPPPPRRHQHQQTHSAQLQQKAAAVTAASADGSGVALQQQRALDLFELVTLRCAM</sequence>
<evidence type="ECO:0000313" key="3">
    <source>
        <dbReference type="Proteomes" id="UP001165080"/>
    </source>
</evidence>
<feature type="region of interest" description="Disordered" evidence="1">
    <location>
        <begin position="1"/>
        <end position="20"/>
    </location>
</feature>
<dbReference type="EMBL" id="BRXU01000001">
    <property type="protein sequence ID" value="GLC48441.1"/>
    <property type="molecule type" value="Genomic_DNA"/>
</dbReference>
<gene>
    <name evidence="2" type="primary">PLESTMB000042</name>
    <name evidence="2" type="ORF">PLESTB_000098200</name>
</gene>
<protein>
    <submittedName>
        <fullName evidence="2">Uncharacterized protein</fullName>
    </submittedName>
</protein>
<accession>A0A9W6BBD2</accession>
<name>A0A9W6BBD2_9CHLO</name>
<reference evidence="2 3" key="1">
    <citation type="journal article" date="2023" name="Commun. Biol.">
        <title>Reorganization of the ancestral sex-determining regions during the evolution of trioecy in Pleodorina starrii.</title>
        <authorList>
            <person name="Takahashi K."/>
            <person name="Suzuki S."/>
            <person name="Kawai-Toyooka H."/>
            <person name="Yamamoto K."/>
            <person name="Hamaji T."/>
            <person name="Ootsuki R."/>
            <person name="Yamaguchi H."/>
            <person name="Kawachi M."/>
            <person name="Higashiyama T."/>
            <person name="Nozaki H."/>
        </authorList>
    </citation>
    <scope>NUCLEOTIDE SEQUENCE [LARGE SCALE GENOMIC DNA]</scope>
    <source>
        <strain evidence="2 3">NIES-4479</strain>
    </source>
</reference>